<accession>G2GA02</accession>
<dbReference type="EMBL" id="AGBF01000026">
    <property type="protein sequence ID" value="EGX59713.1"/>
    <property type="molecule type" value="Genomic_DNA"/>
</dbReference>
<dbReference type="OrthoDB" id="4189732at2"/>
<reference evidence="1 2" key="1">
    <citation type="submission" date="2011-08" db="EMBL/GenBank/DDBJ databases">
        <authorList>
            <person name="Lin Y."/>
            <person name="Hao X."/>
            <person name="Johnstone L."/>
            <person name="Miller S.J."/>
            <person name="Wei G."/>
            <person name="Rensing C."/>
        </authorList>
    </citation>
    <scope>NUCLEOTIDE SEQUENCE [LARGE SCALE GENOMIC DNA]</scope>
    <source>
        <strain evidence="1 2">K42</strain>
    </source>
</reference>
<protein>
    <submittedName>
        <fullName evidence="1">Uncharacterized protein</fullName>
    </submittedName>
</protein>
<name>G2GA02_9ACTN</name>
<evidence type="ECO:0000313" key="2">
    <source>
        <dbReference type="Proteomes" id="UP000004217"/>
    </source>
</evidence>
<dbReference type="RefSeq" id="WP_007494475.1">
    <property type="nucleotide sequence ID" value="NZ_AGBF01000026.1"/>
</dbReference>
<proteinExistence type="predicted"/>
<organism evidence="1 2">
    <name type="scientific">Streptomyces zinciresistens K42</name>
    <dbReference type="NCBI Taxonomy" id="700597"/>
    <lineage>
        <taxon>Bacteria</taxon>
        <taxon>Bacillati</taxon>
        <taxon>Actinomycetota</taxon>
        <taxon>Actinomycetes</taxon>
        <taxon>Kitasatosporales</taxon>
        <taxon>Streptomycetaceae</taxon>
        <taxon>Streptomyces</taxon>
    </lineage>
</organism>
<evidence type="ECO:0000313" key="1">
    <source>
        <dbReference type="EMBL" id="EGX59713.1"/>
    </source>
</evidence>
<keyword evidence="2" id="KW-1185">Reference proteome</keyword>
<dbReference type="AlphaFoldDB" id="G2GA02"/>
<comment type="caution">
    <text evidence="1">The sequence shown here is derived from an EMBL/GenBank/DDBJ whole genome shotgun (WGS) entry which is preliminary data.</text>
</comment>
<sequence>MNDFRPTDAALAGLRLDPHARHVPAWMYVQRAGDGTVSFVGSSRVSEPGGHARDADHPLHYGSARTHQLIVGELVVRPHFIVGTDVLRGQGLGGIAALGGHDLARYLGCGDVVLDPYGKLPL</sequence>
<dbReference type="PATRIC" id="fig|700597.3.peg.2272"/>
<dbReference type="Proteomes" id="UP000004217">
    <property type="component" value="Unassembled WGS sequence"/>
</dbReference>
<gene>
    <name evidence="1" type="ORF">SZN_11613</name>
</gene>